<evidence type="ECO:0000259" key="3">
    <source>
        <dbReference type="Pfam" id="PF11887"/>
    </source>
</evidence>
<dbReference type="EMBL" id="CP116942">
    <property type="protein sequence ID" value="WCO65012.1"/>
    <property type="molecule type" value="Genomic_DNA"/>
</dbReference>
<evidence type="ECO:0000256" key="1">
    <source>
        <dbReference type="SAM" id="MobiDB-lite"/>
    </source>
</evidence>
<dbReference type="NCBIfam" id="TIGR00996">
    <property type="entry name" value="Mtu_fam_mce"/>
    <property type="match status" value="1"/>
</dbReference>
<dbReference type="GO" id="GO:0005576">
    <property type="term" value="C:extracellular region"/>
    <property type="evidence" value="ECO:0007669"/>
    <property type="project" value="TreeGrafter"/>
</dbReference>
<dbReference type="PANTHER" id="PTHR33371">
    <property type="entry name" value="INTERMEMBRANE PHOSPHOLIPID TRANSPORT SYSTEM BINDING PROTEIN MLAD-RELATED"/>
    <property type="match status" value="1"/>
</dbReference>
<evidence type="ECO:0000313" key="5">
    <source>
        <dbReference type="Proteomes" id="UP001216390"/>
    </source>
</evidence>
<evidence type="ECO:0000259" key="2">
    <source>
        <dbReference type="Pfam" id="PF02470"/>
    </source>
</evidence>
<organism evidence="4 5">
    <name type="scientific">Iamia majanohamensis</name>
    <dbReference type="NCBI Taxonomy" id="467976"/>
    <lineage>
        <taxon>Bacteria</taxon>
        <taxon>Bacillati</taxon>
        <taxon>Actinomycetota</taxon>
        <taxon>Acidimicrobiia</taxon>
        <taxon>Acidimicrobiales</taxon>
        <taxon>Iamiaceae</taxon>
        <taxon>Iamia</taxon>
    </lineage>
</organism>
<dbReference type="PANTHER" id="PTHR33371:SF4">
    <property type="entry name" value="INTERMEMBRANE PHOSPHOLIPID TRANSPORT SYSTEM BINDING PROTEIN MLAD"/>
    <property type="match status" value="1"/>
</dbReference>
<dbReference type="AlphaFoldDB" id="A0AAE9Y9P4"/>
<dbReference type="Proteomes" id="UP001216390">
    <property type="component" value="Chromosome"/>
</dbReference>
<name>A0AAE9Y9P4_9ACTN</name>
<sequence length="507" mass="52757">MRLVTRLLVVVLAVVVAGTGCGVVGGGADGYEVTARFDRGIAVYPGSPVRVIGIDVGTVTDVVPEGGRVTITMEIGEDHQIPADATATIVPLSLLGERYVQIGPAYEEGPTLGPGDEIGRTRVPAEFDELLRGLQDLTGAIDPDAASELVTDLATLLDGQGAQINDLLEDGAGTAELVADKADEIGDIITSLAELSRTLKDRTGSVQELLRSYNLLAEILTENRDDLDATITQLDRAVVALTGVLERHDEQLPADVEVLAGAGSTLGANVDRLQSTLADTVRLFTAAGRVYDPERRVLPFTTATDPTTTTDLITSRLRDRLAGICRRLGLPVCSSPTASFFDDLLEALPDLLDPDARGGQGAEAPAPETAPPPTTAAPTPSVPVPPVPDVPDLPPPPDVELLLGQVLERIGDLLDDAQRQVLEGLDAGLLEAIPRLTDAQLAGLTRLTPAQLAGLAAVDPTRLGPAVDALLREDPEAQMDPLLPGAGGTVDDLLDDVLGALGSGGGR</sequence>
<dbReference type="InterPro" id="IPR024516">
    <property type="entry name" value="Mce_C"/>
</dbReference>
<feature type="region of interest" description="Disordered" evidence="1">
    <location>
        <begin position="351"/>
        <end position="395"/>
    </location>
</feature>
<keyword evidence="5" id="KW-1185">Reference proteome</keyword>
<reference evidence="4" key="1">
    <citation type="submission" date="2023-01" db="EMBL/GenBank/DDBJ databases">
        <title>The diversity of Class Acidimicrobiia in South China Sea sediment environments and the proposal of Iamia marina sp. nov., a novel species of the genus Iamia.</title>
        <authorList>
            <person name="He Y."/>
            <person name="Tian X."/>
        </authorList>
    </citation>
    <scope>NUCLEOTIDE SEQUENCE</scope>
    <source>
        <strain evidence="4">DSM 19957</strain>
    </source>
</reference>
<dbReference type="Pfam" id="PF11887">
    <property type="entry name" value="Mce4_CUP1"/>
    <property type="match status" value="1"/>
</dbReference>
<dbReference type="InterPro" id="IPR005693">
    <property type="entry name" value="Mce"/>
</dbReference>
<feature type="domain" description="Mammalian cell entry C-terminal" evidence="3">
    <location>
        <begin position="111"/>
        <end position="252"/>
    </location>
</feature>
<dbReference type="PROSITE" id="PS51257">
    <property type="entry name" value="PROKAR_LIPOPROTEIN"/>
    <property type="match status" value="1"/>
</dbReference>
<dbReference type="KEGG" id="ima:PO878_10930"/>
<gene>
    <name evidence="4" type="ORF">PO878_10930</name>
</gene>
<evidence type="ECO:0000313" key="4">
    <source>
        <dbReference type="EMBL" id="WCO65012.1"/>
    </source>
</evidence>
<dbReference type="RefSeq" id="WP_272734537.1">
    <property type="nucleotide sequence ID" value="NZ_CP116942.1"/>
</dbReference>
<dbReference type="Pfam" id="PF02470">
    <property type="entry name" value="MlaD"/>
    <property type="match status" value="1"/>
</dbReference>
<proteinExistence type="predicted"/>
<dbReference type="InterPro" id="IPR052336">
    <property type="entry name" value="MlaD_Phospholipid_Transporter"/>
</dbReference>
<dbReference type="InterPro" id="IPR003399">
    <property type="entry name" value="Mce/MlaD"/>
</dbReference>
<protein>
    <submittedName>
        <fullName evidence="4">MlaD family protein</fullName>
    </submittedName>
</protein>
<feature type="compositionally biased region" description="Pro residues" evidence="1">
    <location>
        <begin position="368"/>
        <end position="395"/>
    </location>
</feature>
<accession>A0AAE9Y9P4</accession>
<feature type="domain" description="Mce/MlaD" evidence="2">
    <location>
        <begin position="29"/>
        <end position="104"/>
    </location>
</feature>